<evidence type="ECO:0000313" key="2">
    <source>
        <dbReference type="EMBL" id="TQV72294.1"/>
    </source>
</evidence>
<dbReference type="InterPro" id="IPR008993">
    <property type="entry name" value="TIMP-like_OB-fold"/>
</dbReference>
<organism evidence="2 3">
    <name type="scientific">Aliikangiella marina</name>
    <dbReference type="NCBI Taxonomy" id="1712262"/>
    <lineage>
        <taxon>Bacteria</taxon>
        <taxon>Pseudomonadati</taxon>
        <taxon>Pseudomonadota</taxon>
        <taxon>Gammaproteobacteria</taxon>
        <taxon>Oceanospirillales</taxon>
        <taxon>Pleioneaceae</taxon>
        <taxon>Aliikangiella</taxon>
    </lineage>
</organism>
<evidence type="ECO:0000256" key="1">
    <source>
        <dbReference type="SAM" id="SignalP"/>
    </source>
</evidence>
<feature type="chain" id="PRO_5021803596" evidence="1">
    <location>
        <begin position="19"/>
        <end position="164"/>
    </location>
</feature>
<gene>
    <name evidence="2" type="ORF">FLL45_18935</name>
</gene>
<dbReference type="Proteomes" id="UP000317839">
    <property type="component" value="Unassembled WGS sequence"/>
</dbReference>
<sequence length="164" mass="18638">MKIFILLLAALKSGALLACSCMYQDPRSKEQIKSSFDRAAAVIIATAVEVENLNPVNQAIQSEDYPEVYNFEKQRTTFSLVQSFKGDNNREIVTEIDIRCCLCGVTFQEGETYLLYLYRSDSEDNKNFYTSSCSRTKSLVSLESIEYGYLEELSYAANEKPQQQ</sequence>
<protein>
    <submittedName>
        <fullName evidence="2">Uncharacterized protein</fullName>
    </submittedName>
</protein>
<comment type="caution">
    <text evidence="2">The sequence shown here is derived from an EMBL/GenBank/DDBJ whole genome shotgun (WGS) entry which is preliminary data.</text>
</comment>
<evidence type="ECO:0000313" key="3">
    <source>
        <dbReference type="Proteomes" id="UP000317839"/>
    </source>
</evidence>
<dbReference type="Gene3D" id="2.40.50.120">
    <property type="match status" value="1"/>
</dbReference>
<accession>A0A545T500</accession>
<name>A0A545T500_9GAMM</name>
<reference evidence="2 3" key="1">
    <citation type="submission" date="2019-06" db="EMBL/GenBank/DDBJ databases">
        <title>Draft genome of Aliikangiella marina GYP-15.</title>
        <authorList>
            <person name="Wang G."/>
        </authorList>
    </citation>
    <scope>NUCLEOTIDE SEQUENCE [LARGE SCALE GENOMIC DNA]</scope>
    <source>
        <strain evidence="2 3">GYP-15</strain>
    </source>
</reference>
<dbReference type="EMBL" id="VIKR01000005">
    <property type="protein sequence ID" value="TQV72294.1"/>
    <property type="molecule type" value="Genomic_DNA"/>
</dbReference>
<keyword evidence="1" id="KW-0732">Signal</keyword>
<dbReference type="SUPFAM" id="SSF50242">
    <property type="entry name" value="TIMP-like"/>
    <property type="match status" value="1"/>
</dbReference>
<dbReference type="AlphaFoldDB" id="A0A545T500"/>
<dbReference type="OrthoDB" id="7067135at2"/>
<proteinExistence type="predicted"/>
<keyword evidence="3" id="KW-1185">Reference proteome</keyword>
<dbReference type="RefSeq" id="WP_142943624.1">
    <property type="nucleotide sequence ID" value="NZ_VIKR01000005.1"/>
</dbReference>
<feature type="signal peptide" evidence="1">
    <location>
        <begin position="1"/>
        <end position="18"/>
    </location>
</feature>